<dbReference type="RefSeq" id="WP_133228588.1">
    <property type="nucleotide sequence ID" value="NZ_SMRT01000005.1"/>
</dbReference>
<dbReference type="GO" id="GO:0005886">
    <property type="term" value="C:plasma membrane"/>
    <property type="evidence" value="ECO:0007669"/>
    <property type="project" value="UniProtKB-SubCell"/>
</dbReference>
<keyword evidence="5 6" id="KW-0472">Membrane</keyword>
<keyword evidence="9" id="KW-1185">Reference proteome</keyword>
<dbReference type="Pfam" id="PF13190">
    <property type="entry name" value="PDGLE"/>
    <property type="match status" value="1"/>
</dbReference>
<proteinExistence type="predicted"/>
<comment type="subcellular location">
    <subcellularLocation>
        <location evidence="1">Cell membrane</location>
    </subcellularLocation>
</comment>
<feature type="transmembrane region" description="Helical" evidence="6">
    <location>
        <begin position="68"/>
        <end position="89"/>
    </location>
</feature>
<dbReference type="Proteomes" id="UP000295636">
    <property type="component" value="Unassembled WGS sequence"/>
</dbReference>
<keyword evidence="4 6" id="KW-1133">Transmembrane helix</keyword>
<feature type="transmembrane region" description="Helical" evidence="6">
    <location>
        <begin position="5"/>
        <end position="23"/>
    </location>
</feature>
<keyword evidence="3 6" id="KW-0812">Transmembrane</keyword>
<feature type="domain" description="PDGLE" evidence="7">
    <location>
        <begin position="4"/>
        <end position="88"/>
    </location>
</feature>
<sequence>MNKQVISWLIVSLIIGGFISLFASSSPDGFEKAGEEIGYIEHATASKIASPMPDYTIPGIDSWLSSSMAGLAGVALTFVLFLLLGKFLAGRKR</sequence>
<dbReference type="EMBL" id="SMRT01000005">
    <property type="protein sequence ID" value="TDF97506.1"/>
    <property type="molecule type" value="Genomic_DNA"/>
</dbReference>
<name>A0A4R5KPK1_9BACL</name>
<evidence type="ECO:0000256" key="6">
    <source>
        <dbReference type="SAM" id="Phobius"/>
    </source>
</evidence>
<evidence type="ECO:0000256" key="5">
    <source>
        <dbReference type="ARBA" id="ARBA00023136"/>
    </source>
</evidence>
<evidence type="ECO:0000256" key="3">
    <source>
        <dbReference type="ARBA" id="ARBA00022692"/>
    </source>
</evidence>
<evidence type="ECO:0000256" key="1">
    <source>
        <dbReference type="ARBA" id="ARBA00004236"/>
    </source>
</evidence>
<reference evidence="8 9" key="1">
    <citation type="submission" date="2019-03" db="EMBL/GenBank/DDBJ databases">
        <title>This is whole genome sequence of Paenibacillus sp MS74 strain.</title>
        <authorList>
            <person name="Trinh H.N."/>
        </authorList>
    </citation>
    <scope>NUCLEOTIDE SEQUENCE [LARGE SCALE GENOMIC DNA]</scope>
    <source>
        <strain evidence="8 9">MS74</strain>
    </source>
</reference>
<evidence type="ECO:0000256" key="4">
    <source>
        <dbReference type="ARBA" id="ARBA00022989"/>
    </source>
</evidence>
<evidence type="ECO:0000313" key="8">
    <source>
        <dbReference type="EMBL" id="TDF97506.1"/>
    </source>
</evidence>
<organism evidence="8 9">
    <name type="scientific">Paenibacillus piri</name>
    <dbReference type="NCBI Taxonomy" id="2547395"/>
    <lineage>
        <taxon>Bacteria</taxon>
        <taxon>Bacillati</taxon>
        <taxon>Bacillota</taxon>
        <taxon>Bacilli</taxon>
        <taxon>Bacillales</taxon>
        <taxon>Paenibacillaceae</taxon>
        <taxon>Paenibacillus</taxon>
    </lineage>
</organism>
<gene>
    <name evidence="8" type="ORF">E1757_12865</name>
</gene>
<dbReference type="InterPro" id="IPR025937">
    <property type="entry name" value="PDGLE_dom"/>
</dbReference>
<evidence type="ECO:0000256" key="2">
    <source>
        <dbReference type="ARBA" id="ARBA00022475"/>
    </source>
</evidence>
<evidence type="ECO:0000259" key="7">
    <source>
        <dbReference type="Pfam" id="PF13190"/>
    </source>
</evidence>
<protein>
    <recommendedName>
        <fullName evidence="7">PDGLE domain-containing protein</fullName>
    </recommendedName>
</protein>
<dbReference type="AlphaFoldDB" id="A0A4R5KPK1"/>
<keyword evidence="2" id="KW-1003">Cell membrane</keyword>
<evidence type="ECO:0000313" key="9">
    <source>
        <dbReference type="Proteomes" id="UP000295636"/>
    </source>
</evidence>
<dbReference type="OrthoDB" id="1725146at2"/>
<accession>A0A4R5KPK1</accession>
<comment type="caution">
    <text evidence="8">The sequence shown here is derived from an EMBL/GenBank/DDBJ whole genome shotgun (WGS) entry which is preliminary data.</text>
</comment>